<keyword evidence="4" id="KW-0046">Antibiotic resistance</keyword>
<dbReference type="EMBL" id="JQIF01000093">
    <property type="protein sequence ID" value="KGJ51889.1"/>
    <property type="molecule type" value="Genomic_DNA"/>
</dbReference>
<evidence type="ECO:0000256" key="4">
    <source>
        <dbReference type="RuleBase" id="RU365031"/>
    </source>
</evidence>
<proteinExistence type="inferred from homology"/>
<dbReference type="Pfam" id="PF02522">
    <property type="entry name" value="Antibiotic_NAT"/>
    <property type="match status" value="1"/>
</dbReference>
<dbReference type="SUPFAM" id="SSF110710">
    <property type="entry name" value="TTHA0583/YokD-like"/>
    <property type="match status" value="1"/>
</dbReference>
<evidence type="ECO:0000256" key="1">
    <source>
        <dbReference type="ARBA" id="ARBA00006383"/>
    </source>
</evidence>
<keyword evidence="3 4" id="KW-0012">Acyltransferase</keyword>
<evidence type="ECO:0000313" key="5">
    <source>
        <dbReference type="EMBL" id="KGJ51889.1"/>
    </source>
</evidence>
<dbReference type="Proteomes" id="UP000030008">
    <property type="component" value="Unassembled WGS sequence"/>
</dbReference>
<dbReference type="AlphaFoldDB" id="A0A099I1U3"/>
<dbReference type="PANTHER" id="PTHR11104">
    <property type="entry name" value="AMINOGLYCOSIDE N3-ACETYLTRANSFERASE"/>
    <property type="match status" value="1"/>
</dbReference>
<sequence length="269" mass="30350">MAERSAFTTLNQDTATVSSKEEIVQQLTSLGIQKGMVLLVQADLQRLGYLIGGEQALIEALIDAVGYEGTLVMPTFTPQLLDPSCQKKTVERVYWDDVRASSFPFDRKLSAPQDALSLQFLRNEGVVRSYHPLYSFAAWGKYAKLICDRHPLHFGLSKDSPLGKIVEFNGYTILLGCEYESCSMFHLARYSGDQLPIRLVSAPIENNKQTIWKDMLDLDYHTKSFSEIGEAMEERSVVKTSYIGNGRCRMFSAREAITLATAYFHIHRD</sequence>
<dbReference type="GO" id="GO:0046677">
    <property type="term" value="P:response to antibiotic"/>
    <property type="evidence" value="ECO:0007669"/>
    <property type="project" value="UniProtKB-KW"/>
</dbReference>
<comment type="caution">
    <text evidence="5">The sequence shown here is derived from an EMBL/GenBank/DDBJ whole genome shotgun (WGS) entry which is preliminary data.</text>
</comment>
<evidence type="ECO:0000256" key="3">
    <source>
        <dbReference type="ARBA" id="ARBA00023315"/>
    </source>
</evidence>
<organism evidence="5 6">
    <name type="scientific">Clostridium innocuum</name>
    <dbReference type="NCBI Taxonomy" id="1522"/>
    <lineage>
        <taxon>Bacteria</taxon>
        <taxon>Bacillati</taxon>
        <taxon>Bacillota</taxon>
        <taxon>Clostridia</taxon>
        <taxon>Eubacteriales</taxon>
        <taxon>Clostridiaceae</taxon>
        <taxon>Clostridium</taxon>
    </lineage>
</organism>
<comment type="similarity">
    <text evidence="1 4">Belongs to the antibiotic N-acetyltransferase family.</text>
</comment>
<dbReference type="InterPro" id="IPR003679">
    <property type="entry name" value="Amioglycoside_AcTrfase"/>
</dbReference>
<comment type="catalytic activity">
    <reaction evidence="4">
        <text>a 2-deoxystreptamine antibiotic + acetyl-CoA = an N(3)-acetyl-2-deoxystreptamine antibiotic + CoA + H(+)</text>
        <dbReference type="Rhea" id="RHEA:12665"/>
        <dbReference type="ChEBI" id="CHEBI:15378"/>
        <dbReference type="ChEBI" id="CHEBI:57287"/>
        <dbReference type="ChEBI" id="CHEBI:57288"/>
        <dbReference type="ChEBI" id="CHEBI:57921"/>
        <dbReference type="ChEBI" id="CHEBI:77452"/>
        <dbReference type="EC" id="2.3.1.81"/>
    </reaction>
</comment>
<evidence type="ECO:0000256" key="2">
    <source>
        <dbReference type="ARBA" id="ARBA00022679"/>
    </source>
</evidence>
<gene>
    <name evidence="5" type="ORF">CIAN88_18015</name>
</gene>
<name>A0A099I1U3_CLOIN</name>
<protein>
    <recommendedName>
        <fullName evidence="4">Aminoglycoside N(3)-acetyltransferase</fullName>
        <ecNumber evidence="4">2.3.1.-</ecNumber>
    </recommendedName>
</protein>
<reference evidence="5 6" key="1">
    <citation type="submission" date="2014-08" db="EMBL/GenBank/DDBJ databases">
        <title>Clostridium innocuum, an unnegligible vancomycin-resistant pathogen causing extra-intestinal infections.</title>
        <authorList>
            <person name="Feng Y."/>
            <person name="Chiu C.-H."/>
        </authorList>
    </citation>
    <scope>NUCLEOTIDE SEQUENCE [LARGE SCALE GENOMIC DNA]</scope>
    <source>
        <strain evidence="5 6">AN88</strain>
    </source>
</reference>
<evidence type="ECO:0000313" key="6">
    <source>
        <dbReference type="Proteomes" id="UP000030008"/>
    </source>
</evidence>
<dbReference type="EC" id="2.3.1.-" evidence="4"/>
<dbReference type="InterPro" id="IPR028345">
    <property type="entry name" value="Antibiotic_NAT-like"/>
</dbReference>
<dbReference type="RefSeq" id="WP_009271080.1">
    <property type="nucleotide sequence ID" value="NZ_CAEUHQ010000001.1"/>
</dbReference>
<accession>A0A099I1U3</accession>
<keyword evidence="2 4" id="KW-0808">Transferase</keyword>
<dbReference type="GO" id="GO:0046353">
    <property type="term" value="F:aminoglycoside 3-N-acetyltransferase activity"/>
    <property type="evidence" value="ECO:0007669"/>
    <property type="project" value="UniProtKB-EC"/>
</dbReference>
<dbReference type="PANTHER" id="PTHR11104:SF0">
    <property type="entry name" value="SPBETA PROPHAGE-DERIVED AMINOGLYCOSIDE N(3')-ACETYLTRANSFERASE-LIKE PROTEIN YOKD"/>
    <property type="match status" value="1"/>
</dbReference>